<gene>
    <name evidence="4" type="ORF">AV274_4305</name>
</gene>
<dbReference type="GO" id="GO:0008270">
    <property type="term" value="F:zinc ion binding"/>
    <property type="evidence" value="ECO:0007669"/>
    <property type="project" value="TreeGrafter"/>
</dbReference>
<dbReference type="SUPFAM" id="SSF141678">
    <property type="entry name" value="MAL13P1.257-like"/>
    <property type="match status" value="1"/>
</dbReference>
<accession>A0A196SD75</accession>
<protein>
    <submittedName>
        <fullName evidence="4">Uncharacterized protein</fullName>
    </submittedName>
</protein>
<evidence type="ECO:0000313" key="5">
    <source>
        <dbReference type="Proteomes" id="UP000078348"/>
    </source>
</evidence>
<keyword evidence="2" id="KW-0479">Metal-binding</keyword>
<dbReference type="OrthoDB" id="10248838at2759"/>
<comment type="caution">
    <text evidence="4">The sequence shown here is derived from an EMBL/GenBank/DDBJ whole genome shotgun (WGS) entry which is preliminary data.</text>
</comment>
<dbReference type="PANTHER" id="PTHR12857:SF0">
    <property type="entry name" value="CXXC MOTIF CONTAINING ZINC BINDING PROTEIN"/>
    <property type="match status" value="1"/>
</dbReference>
<comment type="similarity">
    <text evidence="1">Belongs to the UPF0587 family.</text>
</comment>
<dbReference type="PANTHER" id="PTHR12857">
    <property type="entry name" value="CXXC MOTIF CONTAINING ZINC BINDING PROTEIN"/>
    <property type="match status" value="1"/>
</dbReference>
<dbReference type="STRING" id="478820.A0A196SD75"/>
<dbReference type="EMBL" id="LXWW01000305">
    <property type="protein sequence ID" value="OAO13959.1"/>
    <property type="molecule type" value="Genomic_DNA"/>
</dbReference>
<proteinExistence type="inferred from homology"/>
<organism evidence="4 5">
    <name type="scientific">Blastocystis sp. subtype 1 (strain ATCC 50177 / NandII)</name>
    <dbReference type="NCBI Taxonomy" id="478820"/>
    <lineage>
        <taxon>Eukaryota</taxon>
        <taxon>Sar</taxon>
        <taxon>Stramenopiles</taxon>
        <taxon>Bigyra</taxon>
        <taxon>Opalozoa</taxon>
        <taxon>Opalinata</taxon>
        <taxon>Blastocystidae</taxon>
        <taxon>Blastocystis</taxon>
    </lineage>
</organism>
<sequence length="155" mass="17322">MPILGLYLKAEVENVESIEAGKDTIWSAFVQCTNCGERSANRVELSPNDEVEVPDSRSTCNCLYKCKGCKRKIVINVVTDFPSQCTSFEEPGLIAKFEVKGAELVDFQPDDSFRVHTPSGEVFDHVDLQEDFADFDEKMGEPVSVMNVEWSFAKA</sequence>
<evidence type="ECO:0000256" key="3">
    <source>
        <dbReference type="ARBA" id="ARBA00022833"/>
    </source>
</evidence>
<dbReference type="Pfam" id="PF05907">
    <property type="entry name" value="CXXC_Zn-b_euk"/>
    <property type="match status" value="1"/>
</dbReference>
<keyword evidence="5" id="KW-1185">Reference proteome</keyword>
<dbReference type="AlphaFoldDB" id="A0A196SD75"/>
<evidence type="ECO:0000256" key="1">
    <source>
        <dbReference type="ARBA" id="ARBA00007818"/>
    </source>
</evidence>
<evidence type="ECO:0000313" key="4">
    <source>
        <dbReference type="EMBL" id="OAO13959.1"/>
    </source>
</evidence>
<keyword evidence="3" id="KW-0862">Zinc</keyword>
<name>A0A196SD75_BLAHN</name>
<dbReference type="InterPro" id="IPR008584">
    <property type="entry name" value="CXXC_Zn-binding_euk"/>
</dbReference>
<evidence type="ECO:0000256" key="2">
    <source>
        <dbReference type="ARBA" id="ARBA00022723"/>
    </source>
</evidence>
<reference evidence="4 5" key="1">
    <citation type="submission" date="2016-05" db="EMBL/GenBank/DDBJ databases">
        <title>Nuclear genome of Blastocystis sp. subtype 1 NandII.</title>
        <authorList>
            <person name="Gentekaki E."/>
            <person name="Curtis B."/>
            <person name="Stairs C."/>
            <person name="Eme L."/>
            <person name="Herman E."/>
            <person name="Klimes V."/>
            <person name="Arias M.C."/>
            <person name="Elias M."/>
            <person name="Hilliou F."/>
            <person name="Klute M."/>
            <person name="Malik S.-B."/>
            <person name="Pightling A."/>
            <person name="Rachubinski R."/>
            <person name="Salas D."/>
            <person name="Schlacht A."/>
            <person name="Suga H."/>
            <person name="Archibald J."/>
            <person name="Ball S.G."/>
            <person name="Clark G."/>
            <person name="Dacks J."/>
            <person name="Van Der Giezen M."/>
            <person name="Tsaousis A."/>
            <person name="Roger A."/>
        </authorList>
    </citation>
    <scope>NUCLEOTIDE SEQUENCE [LARGE SCALE GENOMIC DNA]</scope>
    <source>
        <strain evidence="5">ATCC 50177 / NandII</strain>
    </source>
</reference>
<dbReference type="Proteomes" id="UP000078348">
    <property type="component" value="Unassembled WGS sequence"/>
</dbReference>